<comment type="caution">
    <text evidence="5">The sequence shown here is derived from an EMBL/GenBank/DDBJ whole genome shotgun (WGS) entry which is preliminary data.</text>
</comment>
<feature type="domain" description="Response regulatory" evidence="4">
    <location>
        <begin position="3"/>
        <end position="116"/>
    </location>
</feature>
<evidence type="ECO:0000256" key="1">
    <source>
        <dbReference type="ARBA" id="ARBA00023125"/>
    </source>
</evidence>
<dbReference type="Pfam" id="PF00196">
    <property type="entry name" value="GerE"/>
    <property type="match status" value="1"/>
</dbReference>
<dbReference type="InterPro" id="IPR039420">
    <property type="entry name" value="WalR-like"/>
</dbReference>
<accession>A0A512HTY0</accession>
<dbReference type="RefSeq" id="WP_146826514.1">
    <property type="nucleotide sequence ID" value="NZ_BAAAYQ010000001.1"/>
</dbReference>
<dbReference type="EMBL" id="BJZQ01000004">
    <property type="protein sequence ID" value="GEO88913.1"/>
    <property type="molecule type" value="Genomic_DNA"/>
</dbReference>
<proteinExistence type="predicted"/>
<dbReference type="SUPFAM" id="SSF52172">
    <property type="entry name" value="CheY-like"/>
    <property type="match status" value="1"/>
</dbReference>
<organism evidence="5 6">
    <name type="scientific">Aeromicrobium flavum</name>
    <dbReference type="NCBI Taxonomy" id="416568"/>
    <lineage>
        <taxon>Bacteria</taxon>
        <taxon>Bacillati</taxon>
        <taxon>Actinomycetota</taxon>
        <taxon>Actinomycetes</taxon>
        <taxon>Propionibacteriales</taxon>
        <taxon>Nocardioidaceae</taxon>
        <taxon>Aeromicrobium</taxon>
    </lineage>
</organism>
<feature type="modified residue" description="4-aspartylphosphate" evidence="2">
    <location>
        <position position="54"/>
    </location>
</feature>
<dbReference type="GO" id="GO:0003677">
    <property type="term" value="F:DNA binding"/>
    <property type="evidence" value="ECO:0007669"/>
    <property type="project" value="UniProtKB-KW"/>
</dbReference>
<evidence type="ECO:0000313" key="5">
    <source>
        <dbReference type="EMBL" id="GEO88913.1"/>
    </source>
</evidence>
<dbReference type="GO" id="GO:0006355">
    <property type="term" value="P:regulation of DNA-templated transcription"/>
    <property type="evidence" value="ECO:0007669"/>
    <property type="project" value="InterPro"/>
</dbReference>
<dbReference type="SUPFAM" id="SSF46894">
    <property type="entry name" value="C-terminal effector domain of the bipartite response regulators"/>
    <property type="match status" value="1"/>
</dbReference>
<evidence type="ECO:0000256" key="2">
    <source>
        <dbReference type="PROSITE-ProRule" id="PRU00169"/>
    </source>
</evidence>
<evidence type="ECO:0000259" key="4">
    <source>
        <dbReference type="PROSITE" id="PS50110"/>
    </source>
</evidence>
<dbReference type="PANTHER" id="PTHR43214">
    <property type="entry name" value="TWO-COMPONENT RESPONSE REGULATOR"/>
    <property type="match status" value="1"/>
</dbReference>
<keyword evidence="2" id="KW-0597">Phosphoprotein</keyword>
<dbReference type="CDD" id="cd06170">
    <property type="entry name" value="LuxR_C_like"/>
    <property type="match status" value="1"/>
</dbReference>
<sequence>MIRVVVIDDEEMIRSAIVALLTLEEDLQVVGEAANGSEGLDVVRAEAPDVVLLDLEMPPTDGIEVAVQVEPPTRCVLMTRHARPGVLRRAMAAGIAGFVPKSSPVSALAQVIREVAAGRRYVDSEVAAAALEAETCPLSDRELDALRLTRRHASVAEIAETLHLADGTVRNYLSSAMTKTDTSSRHEAAEHAYEHGWI</sequence>
<dbReference type="InterPro" id="IPR036388">
    <property type="entry name" value="WH-like_DNA-bd_sf"/>
</dbReference>
<gene>
    <name evidence="5" type="ORF">AFL01nite_12400</name>
</gene>
<dbReference type="Gene3D" id="1.10.10.10">
    <property type="entry name" value="Winged helix-like DNA-binding domain superfamily/Winged helix DNA-binding domain"/>
    <property type="match status" value="1"/>
</dbReference>
<dbReference type="SMART" id="SM00448">
    <property type="entry name" value="REC"/>
    <property type="match status" value="1"/>
</dbReference>
<dbReference type="InterPro" id="IPR000792">
    <property type="entry name" value="Tscrpt_reg_LuxR_C"/>
</dbReference>
<name>A0A512HTY0_9ACTN</name>
<dbReference type="Pfam" id="PF00072">
    <property type="entry name" value="Response_reg"/>
    <property type="match status" value="1"/>
</dbReference>
<dbReference type="InterPro" id="IPR001789">
    <property type="entry name" value="Sig_transdc_resp-reg_receiver"/>
</dbReference>
<dbReference type="InterPro" id="IPR016032">
    <property type="entry name" value="Sig_transdc_resp-reg_C-effctor"/>
</dbReference>
<reference evidence="5 6" key="1">
    <citation type="submission" date="2019-07" db="EMBL/GenBank/DDBJ databases">
        <title>Whole genome shotgun sequence of Aeromicrobium flavum NBRC 107625.</title>
        <authorList>
            <person name="Hosoyama A."/>
            <person name="Uohara A."/>
            <person name="Ohji S."/>
            <person name="Ichikawa N."/>
        </authorList>
    </citation>
    <scope>NUCLEOTIDE SEQUENCE [LARGE SCALE GENOMIC DNA]</scope>
    <source>
        <strain evidence="5 6">NBRC 107625</strain>
    </source>
</reference>
<keyword evidence="6" id="KW-1185">Reference proteome</keyword>
<dbReference type="AlphaFoldDB" id="A0A512HTY0"/>
<feature type="domain" description="HTH luxR-type" evidence="3">
    <location>
        <begin position="131"/>
        <end position="196"/>
    </location>
</feature>
<dbReference type="SMART" id="SM00421">
    <property type="entry name" value="HTH_LUXR"/>
    <property type="match status" value="1"/>
</dbReference>
<dbReference type="PROSITE" id="PS50110">
    <property type="entry name" value="RESPONSE_REGULATORY"/>
    <property type="match status" value="1"/>
</dbReference>
<keyword evidence="1 5" id="KW-0238">DNA-binding</keyword>
<dbReference type="InterPro" id="IPR011006">
    <property type="entry name" value="CheY-like_superfamily"/>
</dbReference>
<dbReference type="OrthoDB" id="9808843at2"/>
<dbReference type="PANTHER" id="PTHR43214:SF42">
    <property type="entry name" value="TRANSCRIPTIONAL REGULATORY PROTEIN DESR"/>
    <property type="match status" value="1"/>
</dbReference>
<protein>
    <submittedName>
        <fullName evidence="5">DNA-binding response regulator</fullName>
    </submittedName>
</protein>
<evidence type="ECO:0000259" key="3">
    <source>
        <dbReference type="PROSITE" id="PS50043"/>
    </source>
</evidence>
<dbReference type="PROSITE" id="PS50043">
    <property type="entry name" value="HTH_LUXR_2"/>
    <property type="match status" value="1"/>
</dbReference>
<dbReference type="Proteomes" id="UP000321769">
    <property type="component" value="Unassembled WGS sequence"/>
</dbReference>
<dbReference type="GO" id="GO:0000160">
    <property type="term" value="P:phosphorelay signal transduction system"/>
    <property type="evidence" value="ECO:0007669"/>
    <property type="project" value="InterPro"/>
</dbReference>
<evidence type="ECO:0000313" key="6">
    <source>
        <dbReference type="Proteomes" id="UP000321769"/>
    </source>
</evidence>
<dbReference type="Gene3D" id="3.40.50.2300">
    <property type="match status" value="1"/>
</dbReference>